<keyword evidence="1" id="KW-1133">Transmembrane helix</keyword>
<reference evidence="2 3" key="1">
    <citation type="submission" date="2023-07" db="EMBL/GenBank/DDBJ databases">
        <title>Sequencing the genomes of 1000 actinobacteria strains.</title>
        <authorList>
            <person name="Klenk H.-P."/>
        </authorList>
    </citation>
    <scope>NUCLEOTIDE SEQUENCE [LARGE SCALE GENOMIC DNA]</scope>
    <source>
        <strain evidence="2 3">DSM 44709</strain>
    </source>
</reference>
<gene>
    <name evidence="2" type="ORF">J2S42_000093</name>
</gene>
<keyword evidence="3" id="KW-1185">Reference proteome</keyword>
<evidence type="ECO:0000313" key="3">
    <source>
        <dbReference type="Proteomes" id="UP001240236"/>
    </source>
</evidence>
<dbReference type="EMBL" id="JAUSUZ010000001">
    <property type="protein sequence ID" value="MDQ0363424.1"/>
    <property type="molecule type" value="Genomic_DNA"/>
</dbReference>
<accession>A0AAE4AUZ8</accession>
<feature type="transmembrane region" description="Helical" evidence="1">
    <location>
        <begin position="52"/>
        <end position="69"/>
    </location>
</feature>
<keyword evidence="1" id="KW-0812">Transmembrane</keyword>
<keyword evidence="1" id="KW-0472">Membrane</keyword>
<evidence type="ECO:0000313" key="2">
    <source>
        <dbReference type="EMBL" id="MDQ0363424.1"/>
    </source>
</evidence>
<name>A0AAE4AUZ8_9ACTN</name>
<proteinExistence type="predicted"/>
<comment type="caution">
    <text evidence="2">The sequence shown here is derived from an EMBL/GenBank/DDBJ whole genome shotgun (WGS) entry which is preliminary data.</text>
</comment>
<evidence type="ECO:0000256" key="1">
    <source>
        <dbReference type="SAM" id="Phobius"/>
    </source>
</evidence>
<sequence>MDDLTPRITHDRGLWATAVIAALTAVIGLTLGAGLDLAHGNRWPVLDDIAHAAGWVALGAWITTLIRGAHRAGADTAARIEAHVQSVREEIRADRAEIERIRALIEALPDVMDKRVRDAVDELEERLAADFVAKTAAPLESLAERSGVRRLPHARGGKVTG</sequence>
<dbReference type="Proteomes" id="UP001240236">
    <property type="component" value="Unassembled WGS sequence"/>
</dbReference>
<protein>
    <submittedName>
        <fullName evidence="2">Uncharacterized protein</fullName>
    </submittedName>
</protein>
<feature type="transmembrane region" description="Helical" evidence="1">
    <location>
        <begin position="12"/>
        <end position="32"/>
    </location>
</feature>
<dbReference type="RefSeq" id="WP_307234050.1">
    <property type="nucleotide sequence ID" value="NZ_JAUSUZ010000001.1"/>
</dbReference>
<dbReference type="AlphaFoldDB" id="A0AAE4AUZ8"/>
<organism evidence="2 3">
    <name type="scientific">Catenuloplanes indicus</name>
    <dbReference type="NCBI Taxonomy" id="137267"/>
    <lineage>
        <taxon>Bacteria</taxon>
        <taxon>Bacillati</taxon>
        <taxon>Actinomycetota</taxon>
        <taxon>Actinomycetes</taxon>
        <taxon>Micromonosporales</taxon>
        <taxon>Micromonosporaceae</taxon>
        <taxon>Catenuloplanes</taxon>
    </lineage>
</organism>